<dbReference type="PANTHER" id="PTHR43741:SF4">
    <property type="entry name" value="FMN-DEPENDENT NADH:QUINONE OXIDOREDUCTASE"/>
    <property type="match status" value="1"/>
</dbReference>
<keyword evidence="3" id="KW-1185">Reference proteome</keyword>
<evidence type="ECO:0000259" key="1">
    <source>
        <dbReference type="Pfam" id="PF03358"/>
    </source>
</evidence>
<evidence type="ECO:0000313" key="3">
    <source>
        <dbReference type="Proteomes" id="UP001524502"/>
    </source>
</evidence>
<dbReference type="SUPFAM" id="SSF52218">
    <property type="entry name" value="Flavoproteins"/>
    <property type="match status" value="1"/>
</dbReference>
<reference evidence="2 3" key="1">
    <citation type="submission" date="2022-06" db="EMBL/GenBank/DDBJ databases">
        <title>Isolation of gut microbiota from human fecal samples.</title>
        <authorList>
            <person name="Pamer E.G."/>
            <person name="Barat B."/>
            <person name="Waligurski E."/>
            <person name="Medina S."/>
            <person name="Paddock L."/>
            <person name="Mostad J."/>
        </authorList>
    </citation>
    <scope>NUCLEOTIDE SEQUENCE [LARGE SCALE GENOMIC DNA]</scope>
    <source>
        <strain evidence="2 3">SL.3.17</strain>
    </source>
</reference>
<organism evidence="2 3">
    <name type="scientific">Anaerovorax odorimutans</name>
    <dbReference type="NCBI Taxonomy" id="109327"/>
    <lineage>
        <taxon>Bacteria</taxon>
        <taxon>Bacillati</taxon>
        <taxon>Bacillota</taxon>
        <taxon>Clostridia</taxon>
        <taxon>Peptostreptococcales</taxon>
        <taxon>Anaerovoracaceae</taxon>
        <taxon>Anaerovorax</taxon>
    </lineage>
</organism>
<dbReference type="InterPro" id="IPR029039">
    <property type="entry name" value="Flavoprotein-like_sf"/>
</dbReference>
<comment type="caution">
    <text evidence="2">The sequence shown here is derived from an EMBL/GenBank/DDBJ whole genome shotgun (WGS) entry which is preliminary data.</text>
</comment>
<dbReference type="Pfam" id="PF03358">
    <property type="entry name" value="FMN_red"/>
    <property type="match status" value="1"/>
</dbReference>
<dbReference type="EMBL" id="JANFXK010000022">
    <property type="protein sequence ID" value="MCQ4638222.1"/>
    <property type="molecule type" value="Genomic_DNA"/>
</dbReference>
<dbReference type="Gene3D" id="3.40.50.360">
    <property type="match status" value="1"/>
</dbReference>
<dbReference type="PANTHER" id="PTHR43741">
    <property type="entry name" value="FMN-DEPENDENT NADH-AZOREDUCTASE 1"/>
    <property type="match status" value="1"/>
</dbReference>
<gene>
    <name evidence="2" type="ORF">NE619_15925</name>
</gene>
<name>A0ABT1RSS5_9FIRM</name>
<evidence type="ECO:0000313" key="2">
    <source>
        <dbReference type="EMBL" id="MCQ4638222.1"/>
    </source>
</evidence>
<protein>
    <submittedName>
        <fullName evidence="2">Flavodoxin family protein</fullName>
    </submittedName>
</protein>
<proteinExistence type="predicted"/>
<accession>A0ABT1RSS5</accession>
<sequence>MKYCILMGSPRKNGNTAALLKPFTEELAACGHEYDLIHLYDKEIKPCTACRTCQADWSAFACRFSDDAAELAEKLLACDVIVLATPVYSWYCTPPMKALLDRMVYGLNKYYGEKKGPSLWKGKPAALITTCGYPPEKGADLLEEGIRRYCKHSQLRYLGMLAERHMGYQTVFMDEEKERHAREFARKLCGKEESRA</sequence>
<dbReference type="Proteomes" id="UP001524502">
    <property type="component" value="Unassembled WGS sequence"/>
</dbReference>
<feature type="domain" description="NADPH-dependent FMN reductase-like" evidence="1">
    <location>
        <begin position="1"/>
        <end position="132"/>
    </location>
</feature>
<dbReference type="InterPro" id="IPR050104">
    <property type="entry name" value="FMN-dep_NADH:Q_OxRdtase_AzoR1"/>
</dbReference>
<dbReference type="InterPro" id="IPR005025">
    <property type="entry name" value="FMN_Rdtase-like_dom"/>
</dbReference>
<dbReference type="RefSeq" id="WP_256133415.1">
    <property type="nucleotide sequence ID" value="NZ_JANFXK010000022.1"/>
</dbReference>